<dbReference type="InterPro" id="IPR023198">
    <property type="entry name" value="PGP-like_dom2"/>
</dbReference>
<gene>
    <name evidence="2" type="ORF">OIDMADRAFT_39642</name>
</gene>
<evidence type="ECO:0000313" key="3">
    <source>
        <dbReference type="Proteomes" id="UP000054321"/>
    </source>
</evidence>
<dbReference type="Gene3D" id="1.10.150.240">
    <property type="entry name" value="Putative phosphatase, domain 2"/>
    <property type="match status" value="1"/>
</dbReference>
<dbReference type="InParanoid" id="A0A0C3D2A1"/>
<reference evidence="2 3" key="1">
    <citation type="submission" date="2014-04" db="EMBL/GenBank/DDBJ databases">
        <authorList>
            <consortium name="DOE Joint Genome Institute"/>
            <person name="Kuo A."/>
            <person name="Martino E."/>
            <person name="Perotto S."/>
            <person name="Kohler A."/>
            <person name="Nagy L.G."/>
            <person name="Floudas D."/>
            <person name="Copeland A."/>
            <person name="Barry K.W."/>
            <person name="Cichocki N."/>
            <person name="Veneault-Fourrey C."/>
            <person name="LaButti K."/>
            <person name="Lindquist E.A."/>
            <person name="Lipzen A."/>
            <person name="Lundell T."/>
            <person name="Morin E."/>
            <person name="Murat C."/>
            <person name="Sun H."/>
            <person name="Tunlid A."/>
            <person name="Henrissat B."/>
            <person name="Grigoriev I.V."/>
            <person name="Hibbett D.S."/>
            <person name="Martin F."/>
            <person name="Nordberg H.P."/>
            <person name="Cantor M.N."/>
            <person name="Hua S.X."/>
        </authorList>
    </citation>
    <scope>NUCLEOTIDE SEQUENCE [LARGE SCALE GENOMIC DNA]</scope>
    <source>
        <strain evidence="2 3">Zn</strain>
    </source>
</reference>
<keyword evidence="3" id="KW-1185">Reference proteome</keyword>
<dbReference type="SUPFAM" id="SSF56784">
    <property type="entry name" value="HAD-like"/>
    <property type="match status" value="1"/>
</dbReference>
<reference evidence="3" key="2">
    <citation type="submission" date="2015-01" db="EMBL/GenBank/DDBJ databases">
        <title>Evolutionary Origins and Diversification of the Mycorrhizal Mutualists.</title>
        <authorList>
            <consortium name="DOE Joint Genome Institute"/>
            <consortium name="Mycorrhizal Genomics Consortium"/>
            <person name="Kohler A."/>
            <person name="Kuo A."/>
            <person name="Nagy L.G."/>
            <person name="Floudas D."/>
            <person name="Copeland A."/>
            <person name="Barry K.W."/>
            <person name="Cichocki N."/>
            <person name="Veneault-Fourrey C."/>
            <person name="LaButti K."/>
            <person name="Lindquist E.A."/>
            <person name="Lipzen A."/>
            <person name="Lundell T."/>
            <person name="Morin E."/>
            <person name="Murat C."/>
            <person name="Riley R."/>
            <person name="Ohm R."/>
            <person name="Sun H."/>
            <person name="Tunlid A."/>
            <person name="Henrissat B."/>
            <person name="Grigoriev I.V."/>
            <person name="Hibbett D.S."/>
            <person name="Martin F."/>
        </authorList>
    </citation>
    <scope>NUCLEOTIDE SEQUENCE [LARGE SCALE GENOMIC DNA]</scope>
    <source>
        <strain evidence="3">Zn</strain>
    </source>
</reference>
<dbReference type="GO" id="GO:0016787">
    <property type="term" value="F:hydrolase activity"/>
    <property type="evidence" value="ECO:0007669"/>
    <property type="project" value="UniProtKB-KW"/>
</dbReference>
<protein>
    <recommendedName>
        <fullName evidence="4">2-haloalkanoic acid dehalogenase</fullName>
    </recommendedName>
</protein>
<dbReference type="HOGENOM" id="CLU_045011_2_0_1"/>
<dbReference type="PANTHER" id="PTHR43316:SF4">
    <property type="entry name" value="ACID DEHALOGENASE, PUTATIVE (AFU_ORTHOLOGUE AFUA_8G05870)-RELATED"/>
    <property type="match status" value="1"/>
</dbReference>
<evidence type="ECO:0008006" key="4">
    <source>
        <dbReference type="Google" id="ProtNLM"/>
    </source>
</evidence>
<evidence type="ECO:0000256" key="1">
    <source>
        <dbReference type="ARBA" id="ARBA00022801"/>
    </source>
</evidence>
<dbReference type="Gene3D" id="3.40.50.1000">
    <property type="entry name" value="HAD superfamily/HAD-like"/>
    <property type="match status" value="1"/>
</dbReference>
<keyword evidence="1" id="KW-0378">Hydrolase</keyword>
<sequence>MKRARPHVVFDIVGTLVSFDAYFSHINQTIGPKLLSHTITAQTFGYTWMTAAELEFTFLSISSRHRQYTPVLSAVFFRTLFMLGVPSPRSEFTEAERDACIAGYSLLELRPGVGECLETLRAGGFTVWALTTGDPTRVLGYFANGGIEFPRENFITCDTSGVAKPALESYKPALEKFGAEDQKWFAAAHMWDVSAAVKAGFRGAYCTIYEQDACESIFSEKMEVVADDLVTMAQRIVDASNQ</sequence>
<dbReference type="InterPro" id="IPR023214">
    <property type="entry name" value="HAD_sf"/>
</dbReference>
<evidence type="ECO:0000313" key="2">
    <source>
        <dbReference type="EMBL" id="KIN05384.1"/>
    </source>
</evidence>
<dbReference type="EMBL" id="KN832872">
    <property type="protein sequence ID" value="KIN05384.1"/>
    <property type="molecule type" value="Genomic_DNA"/>
</dbReference>
<dbReference type="PANTHER" id="PTHR43316">
    <property type="entry name" value="HYDROLASE, HALOACID DELAHOGENASE-RELATED"/>
    <property type="match status" value="1"/>
</dbReference>
<dbReference type="InterPro" id="IPR036412">
    <property type="entry name" value="HAD-like_sf"/>
</dbReference>
<proteinExistence type="predicted"/>
<organism evidence="2 3">
    <name type="scientific">Oidiodendron maius (strain Zn)</name>
    <dbReference type="NCBI Taxonomy" id="913774"/>
    <lineage>
        <taxon>Eukaryota</taxon>
        <taxon>Fungi</taxon>
        <taxon>Dikarya</taxon>
        <taxon>Ascomycota</taxon>
        <taxon>Pezizomycotina</taxon>
        <taxon>Leotiomycetes</taxon>
        <taxon>Leotiomycetes incertae sedis</taxon>
        <taxon>Myxotrichaceae</taxon>
        <taxon>Oidiodendron</taxon>
    </lineage>
</organism>
<dbReference type="AlphaFoldDB" id="A0A0C3D2A1"/>
<accession>A0A0C3D2A1</accession>
<dbReference type="OrthoDB" id="2363873at2759"/>
<name>A0A0C3D2A1_OIDMZ</name>
<dbReference type="Pfam" id="PF00702">
    <property type="entry name" value="Hydrolase"/>
    <property type="match status" value="1"/>
</dbReference>
<dbReference type="Proteomes" id="UP000054321">
    <property type="component" value="Unassembled WGS sequence"/>
</dbReference>
<dbReference type="InterPro" id="IPR051540">
    <property type="entry name" value="S-2-haloacid_dehalogenase"/>
</dbReference>